<evidence type="ECO:0000256" key="2">
    <source>
        <dbReference type="ARBA" id="ARBA00009347"/>
    </source>
</evidence>
<dbReference type="GO" id="GO:0050660">
    <property type="term" value="F:flavin adenine dinucleotide binding"/>
    <property type="evidence" value="ECO:0007669"/>
    <property type="project" value="InterPro"/>
</dbReference>
<feature type="domain" description="Acyl-CoA dehydrogenase/oxidase C-terminal" evidence="6">
    <location>
        <begin position="206"/>
        <end position="338"/>
    </location>
</feature>
<keyword evidence="4" id="KW-0274">FAD</keyword>
<evidence type="ECO:0000256" key="3">
    <source>
        <dbReference type="ARBA" id="ARBA00022630"/>
    </source>
</evidence>
<comment type="similarity">
    <text evidence="2">Belongs to the acyl-CoA dehydrogenase family.</text>
</comment>
<evidence type="ECO:0000256" key="5">
    <source>
        <dbReference type="ARBA" id="ARBA00023002"/>
    </source>
</evidence>
<evidence type="ECO:0000256" key="1">
    <source>
        <dbReference type="ARBA" id="ARBA00001974"/>
    </source>
</evidence>
<dbReference type="InterPro" id="IPR037069">
    <property type="entry name" value="AcylCoA_DH/ox_N_sf"/>
</dbReference>
<dbReference type="Gene3D" id="1.20.140.10">
    <property type="entry name" value="Butyryl-CoA Dehydrogenase, subunit A, domain 3"/>
    <property type="match status" value="1"/>
</dbReference>
<dbReference type="SUPFAM" id="SSF47203">
    <property type="entry name" value="Acyl-CoA dehydrogenase C-terminal domain-like"/>
    <property type="match status" value="1"/>
</dbReference>
<dbReference type="Pfam" id="PF00441">
    <property type="entry name" value="Acyl-CoA_dh_1"/>
    <property type="match status" value="1"/>
</dbReference>
<dbReference type="PANTHER" id="PTHR43884:SF20">
    <property type="entry name" value="ACYL-COA DEHYDROGENASE FADE28"/>
    <property type="match status" value="1"/>
</dbReference>
<dbReference type="InterPro" id="IPR009075">
    <property type="entry name" value="AcylCo_DH/oxidase_C"/>
</dbReference>
<name>A0A1A2SLK8_9MYCO</name>
<keyword evidence="3" id="KW-0285">Flavoprotein</keyword>
<evidence type="ECO:0000256" key="4">
    <source>
        <dbReference type="ARBA" id="ARBA00022827"/>
    </source>
</evidence>
<dbReference type="Proteomes" id="UP000093861">
    <property type="component" value="Unassembled WGS sequence"/>
</dbReference>
<sequence>MDIAFTDEQQLLQDTAARLGESIGVTGPDQLPTDEVLDTQWGRIVELGVPTLRSPAVCGLATSGVETAIVIEQLARSLSAVPVLGQAVLAPELLEAARAERELQLVADGSLRVAPVLSMDLAGFAAANQPAVAFDAAGATHALLVVPADGQRRLVCAPLDGDDAAALDLTRVLRCTPADLAASAVQAGQPIDEDRWQRVESLAMTAVAADLVGVMQGALDDAVRYAGERTQFGVKIGSFQAVGHLLADALVQVEGARSCLWHAAWAADQLPVDEARLAAMTAKAYAAAAGREVVETSVQVFGGIAITWEHVSHLRLRRMLLDRRLFGDEAVHYDAIAAMRLANRELA</sequence>
<evidence type="ECO:0000313" key="7">
    <source>
        <dbReference type="EMBL" id="OBH64950.1"/>
    </source>
</evidence>
<comment type="caution">
    <text evidence="7">The sequence shown here is derived from an EMBL/GenBank/DDBJ whole genome shotgun (WGS) entry which is preliminary data.</text>
</comment>
<reference evidence="7 8" key="1">
    <citation type="submission" date="2016-06" db="EMBL/GenBank/DDBJ databases">
        <authorList>
            <person name="Kjaerup R.B."/>
            <person name="Dalgaard T.S."/>
            <person name="Juul-Madsen H.R."/>
        </authorList>
    </citation>
    <scope>NUCLEOTIDE SEQUENCE [LARGE SCALE GENOMIC DNA]</scope>
    <source>
        <strain evidence="7 8">E2464</strain>
    </source>
</reference>
<dbReference type="InterPro" id="IPR036250">
    <property type="entry name" value="AcylCo_DH-like_C"/>
</dbReference>
<dbReference type="EMBL" id="LZJS01000031">
    <property type="protein sequence ID" value="OBH64950.1"/>
    <property type="molecule type" value="Genomic_DNA"/>
</dbReference>
<organism evidence="7 8">
    <name type="scientific">Mycobacterium colombiense</name>
    <dbReference type="NCBI Taxonomy" id="339268"/>
    <lineage>
        <taxon>Bacteria</taxon>
        <taxon>Bacillati</taxon>
        <taxon>Actinomycetota</taxon>
        <taxon>Actinomycetes</taxon>
        <taxon>Mycobacteriales</taxon>
        <taxon>Mycobacteriaceae</taxon>
        <taxon>Mycobacterium</taxon>
        <taxon>Mycobacterium avium complex (MAC)</taxon>
    </lineage>
</organism>
<accession>A0A1A2SLK8</accession>
<keyword evidence="5" id="KW-0560">Oxidoreductase</keyword>
<gene>
    <name evidence="7" type="ORF">A5685_19655</name>
</gene>
<evidence type="ECO:0000313" key="8">
    <source>
        <dbReference type="Proteomes" id="UP000093861"/>
    </source>
</evidence>
<dbReference type="GO" id="GO:0003995">
    <property type="term" value="F:acyl-CoA dehydrogenase activity"/>
    <property type="evidence" value="ECO:0007669"/>
    <property type="project" value="TreeGrafter"/>
</dbReference>
<proteinExistence type="inferred from homology"/>
<dbReference type="InterPro" id="IPR009100">
    <property type="entry name" value="AcylCoA_DH/oxidase_NM_dom_sf"/>
</dbReference>
<dbReference type="PANTHER" id="PTHR43884">
    <property type="entry name" value="ACYL-COA DEHYDROGENASE"/>
    <property type="match status" value="1"/>
</dbReference>
<dbReference type="SUPFAM" id="SSF56645">
    <property type="entry name" value="Acyl-CoA dehydrogenase NM domain-like"/>
    <property type="match status" value="1"/>
</dbReference>
<dbReference type="AlphaFoldDB" id="A0A1A2SLK8"/>
<dbReference type="Gene3D" id="1.10.540.10">
    <property type="entry name" value="Acyl-CoA dehydrogenase/oxidase, N-terminal domain"/>
    <property type="match status" value="1"/>
</dbReference>
<protein>
    <submittedName>
        <fullName evidence="7">Acyl-CoA dehydrogenase</fullName>
    </submittedName>
</protein>
<evidence type="ECO:0000259" key="6">
    <source>
        <dbReference type="Pfam" id="PF00441"/>
    </source>
</evidence>
<dbReference type="RefSeq" id="WP_064950421.1">
    <property type="nucleotide sequence ID" value="NZ_LZJS01000031.1"/>
</dbReference>
<comment type="cofactor">
    <cofactor evidence="1">
        <name>FAD</name>
        <dbReference type="ChEBI" id="CHEBI:57692"/>
    </cofactor>
</comment>